<evidence type="ECO:0000256" key="3">
    <source>
        <dbReference type="ARBA" id="ARBA00006922"/>
    </source>
</evidence>
<evidence type="ECO:0000256" key="2">
    <source>
        <dbReference type="ARBA" id="ARBA00004496"/>
    </source>
</evidence>
<comment type="subcellular location">
    <subcellularLocation>
        <location evidence="2">Cytoplasm</location>
    </subcellularLocation>
    <subcellularLocation>
        <location evidence="1">Nucleus</location>
    </subcellularLocation>
</comment>
<feature type="compositionally biased region" description="Polar residues" evidence="9">
    <location>
        <begin position="37"/>
        <end position="58"/>
    </location>
</feature>
<protein>
    <submittedName>
        <fullName evidence="11">Uncharacterized protein</fullName>
    </submittedName>
</protein>
<keyword evidence="5" id="KW-0678">Repressor</keyword>
<feature type="compositionally biased region" description="Polar residues" evidence="9">
    <location>
        <begin position="71"/>
        <end position="87"/>
    </location>
</feature>
<evidence type="ECO:0000256" key="9">
    <source>
        <dbReference type="SAM" id="MobiDB-lite"/>
    </source>
</evidence>
<dbReference type="OrthoDB" id="2359117at2759"/>
<dbReference type="GO" id="GO:0033309">
    <property type="term" value="C:SBF transcription complex"/>
    <property type="evidence" value="ECO:0007669"/>
    <property type="project" value="TreeGrafter"/>
</dbReference>
<dbReference type="InterPro" id="IPR013734">
    <property type="entry name" value="TF_Nrm1/Whi5"/>
</dbReference>
<keyword evidence="8" id="KW-0539">Nucleus</keyword>
<keyword evidence="10" id="KW-1185">Reference proteome</keyword>
<reference evidence="11" key="3">
    <citation type="submission" date="2025-08" db="UniProtKB">
        <authorList>
            <consortium name="RefSeq"/>
        </authorList>
    </citation>
    <scope>IDENTIFICATION</scope>
    <source>
        <strain evidence="11">CBS 342.82</strain>
    </source>
</reference>
<evidence type="ECO:0000256" key="6">
    <source>
        <dbReference type="ARBA" id="ARBA00023015"/>
    </source>
</evidence>
<dbReference type="GO" id="GO:0003712">
    <property type="term" value="F:transcription coregulator activity"/>
    <property type="evidence" value="ECO:0007669"/>
    <property type="project" value="TreeGrafter"/>
</dbReference>
<name>A0A6J3M716_9PEZI</name>
<evidence type="ECO:0000256" key="4">
    <source>
        <dbReference type="ARBA" id="ARBA00022490"/>
    </source>
</evidence>
<dbReference type="InterPro" id="IPR039198">
    <property type="entry name" value="Srl3/Whi5"/>
</dbReference>
<feature type="compositionally biased region" description="Basic residues" evidence="9">
    <location>
        <begin position="266"/>
        <end position="279"/>
    </location>
</feature>
<reference evidence="11" key="2">
    <citation type="submission" date="2020-04" db="EMBL/GenBank/DDBJ databases">
        <authorList>
            <consortium name="NCBI Genome Project"/>
        </authorList>
    </citation>
    <scope>NUCLEOTIDE SEQUENCE</scope>
    <source>
        <strain evidence="11">CBS 342.82</strain>
    </source>
</reference>
<evidence type="ECO:0000313" key="11">
    <source>
        <dbReference type="RefSeq" id="XP_033460897.1"/>
    </source>
</evidence>
<feature type="region of interest" description="Disordered" evidence="9">
    <location>
        <begin position="37"/>
        <end position="88"/>
    </location>
</feature>
<keyword evidence="7" id="KW-0804">Transcription</keyword>
<feature type="region of interest" description="Disordered" evidence="9">
    <location>
        <begin position="357"/>
        <end position="431"/>
    </location>
</feature>
<reference evidence="11" key="1">
    <citation type="submission" date="2020-01" db="EMBL/GenBank/DDBJ databases">
        <authorList>
            <consortium name="DOE Joint Genome Institute"/>
            <person name="Haridas S."/>
            <person name="Albert R."/>
            <person name="Binder M."/>
            <person name="Bloem J."/>
            <person name="Labutti K."/>
            <person name="Salamov A."/>
            <person name="Andreopoulos B."/>
            <person name="Baker S.E."/>
            <person name="Barry K."/>
            <person name="Bills G."/>
            <person name="Bluhm B.H."/>
            <person name="Cannon C."/>
            <person name="Castanera R."/>
            <person name="Culley D.E."/>
            <person name="Daum C."/>
            <person name="Ezra D."/>
            <person name="Gonzalez J.B."/>
            <person name="Henrissat B."/>
            <person name="Kuo A."/>
            <person name="Liang C."/>
            <person name="Lipzen A."/>
            <person name="Lutzoni F."/>
            <person name="Magnuson J."/>
            <person name="Mondo S."/>
            <person name="Nolan M."/>
            <person name="Ohm R."/>
            <person name="Pangilinan J."/>
            <person name="Park H.-J."/>
            <person name="Ramirez L."/>
            <person name="Alfaro M."/>
            <person name="Sun H."/>
            <person name="Tritt A."/>
            <person name="Yoshinaga Y."/>
            <person name="Zwiers L.-H."/>
            <person name="Turgeon B.G."/>
            <person name="Goodwin S.B."/>
            <person name="Spatafora J.W."/>
            <person name="Crous P.W."/>
            <person name="Grigoriev I.V."/>
        </authorList>
    </citation>
    <scope>NUCLEOTIDE SEQUENCE</scope>
    <source>
        <strain evidence="11">CBS 342.82</strain>
    </source>
</reference>
<feature type="compositionally biased region" description="Low complexity" evidence="9">
    <location>
        <begin position="397"/>
        <end position="409"/>
    </location>
</feature>
<evidence type="ECO:0000256" key="7">
    <source>
        <dbReference type="ARBA" id="ARBA00023163"/>
    </source>
</evidence>
<dbReference type="PANTHER" id="PTHR28246:SF1">
    <property type="entry name" value="G1-SPECIFIC TRANSCRIPTIONAL REPRESSOR WHI5-RELATED"/>
    <property type="match status" value="1"/>
</dbReference>
<dbReference type="Pfam" id="PF08528">
    <property type="entry name" value="Whi5"/>
    <property type="match status" value="1"/>
</dbReference>
<dbReference type="GeneID" id="54362551"/>
<dbReference type="GO" id="GO:0005737">
    <property type="term" value="C:cytoplasm"/>
    <property type="evidence" value="ECO:0007669"/>
    <property type="project" value="UniProtKB-SubCell"/>
</dbReference>
<sequence length="431" mass="46571">MVMETLTATNCLTSLHAQAADPRASQPLMSTRAIQAGESQSYPPASQDSAITVSTASDADSIPPRLHSVGSGLSQFSNCTEPSTLSSRSERLEYVKDGAQIPTYPQLSQGPHEGEHTTPIYLGRESAVTSPMSLASPVTTNGTKRTASGHIKTTSTASISLNSVITNGRSTRRDSTSSTGSRASELAASLRTRLSYAMAKVQHGWEHKSIGEVEQLATRKTSTHRHSISLVGRPTSRHGFGQSAPQYFIHEPYGSATHDSTTSPPSKRHSNSHVSHRRGLSLGQSIQLQPAADIRPTTGSRMHYYPPPPLKHASSMSPPRTPAQRQPRRPPTIRTETQTAEAERDALQALFQLGSPRTAQGTSFFPAASQSTSAQTSPLRSEFPTPRRVAFARSDSDNSSMRHSSSESSLQEARDRIMDRAERHDGAWSGR</sequence>
<proteinExistence type="inferred from homology"/>
<keyword evidence="4" id="KW-0963">Cytoplasm</keyword>
<evidence type="ECO:0000256" key="1">
    <source>
        <dbReference type="ARBA" id="ARBA00004123"/>
    </source>
</evidence>
<comment type="similarity">
    <text evidence="3">Belongs to the WHI5/NRM1 family.</text>
</comment>
<feature type="compositionally biased region" description="Low complexity" evidence="9">
    <location>
        <begin position="362"/>
        <end position="378"/>
    </location>
</feature>
<feature type="compositionally biased region" description="Basic and acidic residues" evidence="9">
    <location>
        <begin position="412"/>
        <end position="431"/>
    </location>
</feature>
<feature type="region of interest" description="Disordered" evidence="9">
    <location>
        <begin position="163"/>
        <end position="184"/>
    </location>
</feature>
<dbReference type="PANTHER" id="PTHR28246">
    <property type="entry name" value="G1-SPECIFIC TRANSCRIPTIONAL REPRESSOR WHI5-RELATED"/>
    <property type="match status" value="1"/>
</dbReference>
<evidence type="ECO:0000256" key="5">
    <source>
        <dbReference type="ARBA" id="ARBA00022491"/>
    </source>
</evidence>
<evidence type="ECO:0000313" key="10">
    <source>
        <dbReference type="Proteomes" id="UP000504637"/>
    </source>
</evidence>
<evidence type="ECO:0000256" key="8">
    <source>
        <dbReference type="ARBA" id="ARBA00023242"/>
    </source>
</evidence>
<organism evidence="11">
    <name type="scientific">Dissoconium aciculare CBS 342.82</name>
    <dbReference type="NCBI Taxonomy" id="1314786"/>
    <lineage>
        <taxon>Eukaryota</taxon>
        <taxon>Fungi</taxon>
        <taxon>Dikarya</taxon>
        <taxon>Ascomycota</taxon>
        <taxon>Pezizomycotina</taxon>
        <taxon>Dothideomycetes</taxon>
        <taxon>Dothideomycetidae</taxon>
        <taxon>Mycosphaerellales</taxon>
        <taxon>Dissoconiaceae</taxon>
        <taxon>Dissoconium</taxon>
    </lineage>
</organism>
<gene>
    <name evidence="11" type="ORF">K489DRAFT_379863</name>
</gene>
<feature type="region of interest" description="Disordered" evidence="9">
    <location>
        <begin position="218"/>
        <end position="340"/>
    </location>
</feature>
<dbReference type="RefSeq" id="XP_033460897.1">
    <property type="nucleotide sequence ID" value="XM_033604751.1"/>
</dbReference>
<keyword evidence="6" id="KW-0805">Transcription regulation</keyword>
<dbReference type="AlphaFoldDB" id="A0A6J3M716"/>
<accession>A0A6J3M716</accession>
<dbReference type="GO" id="GO:0000082">
    <property type="term" value="P:G1/S transition of mitotic cell cycle"/>
    <property type="evidence" value="ECO:0007669"/>
    <property type="project" value="InterPro"/>
</dbReference>
<dbReference type="Proteomes" id="UP000504637">
    <property type="component" value="Unplaced"/>
</dbReference>